<keyword evidence="4" id="KW-0288">FMN</keyword>
<evidence type="ECO:0000259" key="17">
    <source>
        <dbReference type="PROSITE" id="PS50902"/>
    </source>
</evidence>
<dbReference type="GO" id="GO:0010181">
    <property type="term" value="F:FMN binding"/>
    <property type="evidence" value="ECO:0007669"/>
    <property type="project" value="InterPro"/>
</dbReference>
<evidence type="ECO:0000256" key="7">
    <source>
        <dbReference type="ARBA" id="ARBA00022827"/>
    </source>
</evidence>
<evidence type="ECO:0000313" key="20">
    <source>
        <dbReference type="Proteomes" id="UP001304243"/>
    </source>
</evidence>
<keyword evidence="15" id="KW-0753">Steroid metabolism</keyword>
<evidence type="ECO:0000256" key="6">
    <source>
        <dbReference type="ARBA" id="ARBA00022824"/>
    </source>
</evidence>
<dbReference type="InterPro" id="IPR017927">
    <property type="entry name" value="FAD-bd_FR_type"/>
</dbReference>
<name>A0AAN7DBK0_9FUNG</name>
<evidence type="ECO:0000256" key="4">
    <source>
        <dbReference type="ARBA" id="ARBA00022643"/>
    </source>
</evidence>
<evidence type="ECO:0000256" key="14">
    <source>
        <dbReference type="ARBA" id="ARBA00023166"/>
    </source>
</evidence>
<dbReference type="Gene3D" id="3.40.50.80">
    <property type="entry name" value="Nucleotide-binding domain of ferredoxin-NADP reductase (FNR) module"/>
    <property type="match status" value="1"/>
</dbReference>
<dbReference type="PANTHER" id="PTHR19384:SF17">
    <property type="entry name" value="NADPH--CYTOCHROME P450 REDUCTASE"/>
    <property type="match status" value="1"/>
</dbReference>
<dbReference type="InterPro" id="IPR003097">
    <property type="entry name" value="CysJ-like_FAD-binding"/>
</dbReference>
<dbReference type="Proteomes" id="UP001304243">
    <property type="component" value="Unassembled WGS sequence"/>
</dbReference>
<reference evidence="19 20" key="1">
    <citation type="submission" date="2022-11" db="EMBL/GenBank/DDBJ databases">
        <title>Mucor velutinosus strain NIH1002 WGS.</title>
        <authorList>
            <person name="Subramanian P."/>
            <person name="Mullikin J.C."/>
            <person name="Segre J.A."/>
            <person name="Zelazny A.M."/>
        </authorList>
    </citation>
    <scope>NUCLEOTIDE SEQUENCE [LARGE SCALE GENOMIC DNA]</scope>
    <source>
        <strain evidence="19 20">NIH1002</strain>
    </source>
</reference>
<feature type="domain" description="Flavodoxin-like" evidence="17">
    <location>
        <begin position="85"/>
        <end position="230"/>
    </location>
</feature>
<evidence type="ECO:0000256" key="15">
    <source>
        <dbReference type="ARBA" id="ARBA00023221"/>
    </source>
</evidence>
<dbReference type="EMBL" id="JASEJX010000030">
    <property type="protein sequence ID" value="KAK4511455.1"/>
    <property type="molecule type" value="Genomic_DNA"/>
</dbReference>
<dbReference type="SUPFAM" id="SSF52343">
    <property type="entry name" value="Ferredoxin reductase-like, C-terminal NADP-linked domain"/>
    <property type="match status" value="1"/>
</dbReference>
<dbReference type="InterPro" id="IPR023208">
    <property type="entry name" value="P450R"/>
</dbReference>
<keyword evidence="9" id="KW-0444">Lipid biosynthesis</keyword>
<keyword evidence="12" id="KW-0756">Sterol biosynthesis</keyword>
<sequence>MASSSSTSVRRNKRKRSGFILALAPYRMLTFFVKCLFSLGTAILMLRRLYTVDDENKKQQKKKNAIKQQTLNTISSIMKSNNQQLVIFYGSQTGTAEGYAHRIAKDYKRKYHLDAMVACLDQYDMKYLDTVPGIAVFVVASYGEGEPTDNAASFYSLLDRYTAKNDLPFSHLRYCIFGLGNSSYPVFNGASKTLDRRMNQLGAQRLGERGQGDDNSSMEEDFMQWSNHVLWPQLEKALSLTVDADHNKDDVASILTTYTVTEIEKLKADCVCLGEQSSPCDKASYSSSNPYLAPVQIRSLLDNNDSNERHCMHIDIDLSGSNLTYQAGDHIAMFPIHTEEMVQRTASMFGIADKLDTVIHIIPTAENTIGKSAFPTPTTYQTALRRHLDISKVPSRQDLKLINVFASSAASKTLLAELAGDLIRYKTTVVDARLTLVEVLDLVCKEGETFSSVPFALLIDIFARLQPRFYSISSSNTENASSASVTCVTLQYQPIKSSKRTVYGINTNYLWSVYEHSEHIESILPIRYAAPTENKLPIYIREANNFKMPRNISIPIIMVGPGTGVAPFRGFVRERAFLKQSNNAQVGTTILFFGCRNHQDYLYKDEWPSLFKTLGNSSKIITAFSRETASKMYVQHQIKIHGQEVWDLLSSHGAHLYVCGDANKMARDVYRCIIDVVIEHGSMTEADAIRFVADLKKQNRYQEDVWA</sequence>
<dbReference type="InterPro" id="IPR029039">
    <property type="entry name" value="Flavoprotein-like_sf"/>
</dbReference>
<keyword evidence="20" id="KW-1185">Reference proteome</keyword>
<dbReference type="FunFam" id="3.40.50.80:FF:000001">
    <property type="entry name" value="NADPH--cytochrome P450 reductase 1"/>
    <property type="match status" value="1"/>
</dbReference>
<organism evidence="19 20">
    <name type="scientific">Mucor velutinosus</name>
    <dbReference type="NCBI Taxonomy" id="708070"/>
    <lineage>
        <taxon>Eukaryota</taxon>
        <taxon>Fungi</taxon>
        <taxon>Fungi incertae sedis</taxon>
        <taxon>Mucoromycota</taxon>
        <taxon>Mucoromycotina</taxon>
        <taxon>Mucoromycetes</taxon>
        <taxon>Mucorales</taxon>
        <taxon>Mucorineae</taxon>
        <taxon>Mucoraceae</taxon>
        <taxon>Mucor</taxon>
    </lineage>
</organism>
<evidence type="ECO:0000259" key="18">
    <source>
        <dbReference type="PROSITE" id="PS51384"/>
    </source>
</evidence>
<comment type="subcellular location">
    <subcellularLocation>
        <location evidence="16">Endoplasmic reticulum membrane</location>
    </subcellularLocation>
</comment>
<evidence type="ECO:0000256" key="16">
    <source>
        <dbReference type="PIRNR" id="PIRNR000208"/>
    </source>
</evidence>
<keyword evidence="6 16" id="KW-0256">Endoplasmic reticulum</keyword>
<dbReference type="GO" id="GO:0005789">
    <property type="term" value="C:endoplasmic reticulum membrane"/>
    <property type="evidence" value="ECO:0007669"/>
    <property type="project" value="UniProtKB-SubCell"/>
</dbReference>
<dbReference type="SUPFAM" id="SSF52218">
    <property type="entry name" value="Flavoproteins"/>
    <property type="match status" value="1"/>
</dbReference>
<comment type="cofactor">
    <cofactor evidence="2">
        <name>FAD</name>
        <dbReference type="ChEBI" id="CHEBI:57692"/>
    </cofactor>
</comment>
<protein>
    <recommendedName>
        <fullName evidence="16">NADPH--cytochrome P450 reductase</fullName>
        <ecNumber evidence="16">1.6.2.4</ecNumber>
    </recommendedName>
</protein>
<comment type="cofactor">
    <cofactor evidence="1">
        <name>FMN</name>
        <dbReference type="ChEBI" id="CHEBI:58210"/>
    </cofactor>
</comment>
<dbReference type="InterPro" id="IPR008254">
    <property type="entry name" value="Flavodoxin/NO_synth"/>
</dbReference>
<keyword evidence="3" id="KW-0285">Flavoprotein</keyword>
<dbReference type="Pfam" id="PF00258">
    <property type="entry name" value="Flavodoxin_1"/>
    <property type="match status" value="1"/>
</dbReference>
<comment type="function">
    <text evidence="16">This enzyme is required for electron transfer from NADP to cytochrome P450.</text>
</comment>
<dbReference type="InterPro" id="IPR017938">
    <property type="entry name" value="Riboflavin_synthase-like_b-brl"/>
</dbReference>
<evidence type="ECO:0000313" key="19">
    <source>
        <dbReference type="EMBL" id="KAK4511455.1"/>
    </source>
</evidence>
<keyword evidence="9" id="KW-0752">Steroid biosynthesis</keyword>
<keyword evidence="9" id="KW-0443">Lipid metabolism</keyword>
<evidence type="ECO:0000256" key="12">
    <source>
        <dbReference type="ARBA" id="ARBA00023011"/>
    </source>
</evidence>
<dbReference type="GO" id="GO:0005829">
    <property type="term" value="C:cytosol"/>
    <property type="evidence" value="ECO:0007669"/>
    <property type="project" value="TreeGrafter"/>
</dbReference>
<comment type="similarity">
    <text evidence="16">In the C-terminal section; belongs to the flavoprotein pyridine nucleotide cytochrome reductase family.</text>
</comment>
<dbReference type="Gene3D" id="3.40.50.360">
    <property type="match status" value="1"/>
</dbReference>
<evidence type="ECO:0000256" key="8">
    <source>
        <dbReference type="ARBA" id="ARBA00022857"/>
    </source>
</evidence>
<dbReference type="Pfam" id="PF00175">
    <property type="entry name" value="NAD_binding_1"/>
    <property type="match status" value="1"/>
</dbReference>
<keyword evidence="13 16" id="KW-0472">Membrane</keyword>
<dbReference type="GO" id="GO:0050660">
    <property type="term" value="F:flavin adenine dinucleotide binding"/>
    <property type="evidence" value="ECO:0007669"/>
    <property type="project" value="TreeGrafter"/>
</dbReference>
<evidence type="ECO:0000256" key="13">
    <source>
        <dbReference type="ARBA" id="ARBA00023136"/>
    </source>
</evidence>
<dbReference type="GO" id="GO:0003958">
    <property type="term" value="F:NADPH-hemoprotein reductase activity"/>
    <property type="evidence" value="ECO:0007669"/>
    <property type="project" value="UniProtKB-EC"/>
</dbReference>
<evidence type="ECO:0000256" key="1">
    <source>
        <dbReference type="ARBA" id="ARBA00001917"/>
    </source>
</evidence>
<keyword evidence="8 16" id="KW-0521">NADP</keyword>
<dbReference type="PRINTS" id="PR00371">
    <property type="entry name" value="FPNCR"/>
</dbReference>
<comment type="catalytic activity">
    <reaction evidence="16">
        <text>2 oxidized [cytochrome P450] + NADPH = 2 reduced [cytochrome P450] + NADP(+) + H(+)</text>
        <dbReference type="Rhea" id="RHEA:24040"/>
        <dbReference type="Rhea" id="RHEA-COMP:14627"/>
        <dbReference type="Rhea" id="RHEA-COMP:14628"/>
        <dbReference type="ChEBI" id="CHEBI:15378"/>
        <dbReference type="ChEBI" id="CHEBI:55376"/>
        <dbReference type="ChEBI" id="CHEBI:57783"/>
        <dbReference type="ChEBI" id="CHEBI:58349"/>
        <dbReference type="ChEBI" id="CHEBI:60344"/>
        <dbReference type="EC" id="1.6.2.4"/>
    </reaction>
</comment>
<dbReference type="InterPro" id="IPR023173">
    <property type="entry name" value="NADPH_Cyt_P450_Rdtase_alpha"/>
</dbReference>
<dbReference type="InterPro" id="IPR001433">
    <property type="entry name" value="OxRdtase_FAD/NAD-bd"/>
</dbReference>
<proteinExistence type="inferred from homology"/>
<evidence type="ECO:0000256" key="5">
    <source>
        <dbReference type="ARBA" id="ARBA00022692"/>
    </source>
</evidence>
<dbReference type="PRINTS" id="PR00369">
    <property type="entry name" value="FLAVODOXIN"/>
</dbReference>
<keyword evidence="14" id="KW-1207">Sterol metabolism</keyword>
<dbReference type="PIRSF" id="PIRSF000208">
    <property type="entry name" value="P450R"/>
    <property type="match status" value="1"/>
</dbReference>
<dbReference type="Pfam" id="PF00667">
    <property type="entry name" value="FAD_binding_1"/>
    <property type="match status" value="1"/>
</dbReference>
<gene>
    <name evidence="19" type="primary">GGA2_2</name>
    <name evidence="19" type="ORF">ATC70_012670</name>
</gene>
<dbReference type="GeneID" id="89956356"/>
<dbReference type="EC" id="1.6.2.4" evidence="16"/>
<evidence type="ECO:0000256" key="9">
    <source>
        <dbReference type="ARBA" id="ARBA00022955"/>
    </source>
</evidence>
<evidence type="ECO:0000256" key="11">
    <source>
        <dbReference type="ARBA" id="ARBA00023002"/>
    </source>
</evidence>
<dbReference type="PANTHER" id="PTHR19384">
    <property type="entry name" value="NITRIC OXIDE SYNTHASE-RELATED"/>
    <property type="match status" value="1"/>
</dbReference>
<dbReference type="Gene3D" id="2.40.30.10">
    <property type="entry name" value="Translation factors"/>
    <property type="match status" value="2"/>
</dbReference>
<keyword evidence="7" id="KW-0274">FAD</keyword>
<feature type="domain" description="FAD-binding FR-type" evidence="18">
    <location>
        <begin position="288"/>
        <end position="549"/>
    </location>
</feature>
<dbReference type="InterPro" id="IPR001094">
    <property type="entry name" value="Flavdoxin-like"/>
</dbReference>
<dbReference type="Gene3D" id="1.20.990.10">
    <property type="entry name" value="NADPH-cytochrome p450 Reductase, Chain A, domain 3"/>
    <property type="match status" value="1"/>
</dbReference>
<dbReference type="PROSITE" id="PS50902">
    <property type="entry name" value="FLAVODOXIN_LIKE"/>
    <property type="match status" value="1"/>
</dbReference>
<dbReference type="GO" id="GO:0016126">
    <property type="term" value="P:sterol biosynthetic process"/>
    <property type="evidence" value="ECO:0007669"/>
    <property type="project" value="UniProtKB-KW"/>
</dbReference>
<evidence type="ECO:0000256" key="3">
    <source>
        <dbReference type="ARBA" id="ARBA00022630"/>
    </source>
</evidence>
<dbReference type="SUPFAM" id="SSF63380">
    <property type="entry name" value="Riboflavin synthase domain-like"/>
    <property type="match status" value="1"/>
</dbReference>
<dbReference type="InterPro" id="IPR001709">
    <property type="entry name" value="Flavoprot_Pyr_Nucl_cyt_Rdtase"/>
</dbReference>
<evidence type="ECO:0000256" key="10">
    <source>
        <dbReference type="ARBA" id="ARBA00022989"/>
    </source>
</evidence>
<keyword evidence="5" id="KW-0812">Transmembrane</keyword>
<keyword evidence="11 16" id="KW-0560">Oxidoreductase</keyword>
<evidence type="ECO:0000256" key="2">
    <source>
        <dbReference type="ARBA" id="ARBA00001974"/>
    </source>
</evidence>
<dbReference type="RefSeq" id="XP_064678121.1">
    <property type="nucleotide sequence ID" value="XM_064831841.1"/>
</dbReference>
<accession>A0AAN7DBK0</accession>
<dbReference type="AlphaFoldDB" id="A0AAN7DBK0"/>
<comment type="caution">
    <text evidence="19">The sequence shown here is derived from an EMBL/GenBank/DDBJ whole genome shotgun (WGS) entry which is preliminary data.</text>
</comment>
<dbReference type="InterPro" id="IPR039261">
    <property type="entry name" value="FNR_nucleotide-bd"/>
</dbReference>
<dbReference type="PROSITE" id="PS51384">
    <property type="entry name" value="FAD_FR"/>
    <property type="match status" value="1"/>
</dbReference>
<keyword evidence="10" id="KW-1133">Transmembrane helix</keyword>